<evidence type="ECO:0000313" key="1">
    <source>
        <dbReference type="EMBL" id="KAJ8648914.1"/>
    </source>
</evidence>
<proteinExistence type="predicted"/>
<evidence type="ECO:0000313" key="2">
    <source>
        <dbReference type="Proteomes" id="UP001234297"/>
    </source>
</evidence>
<comment type="caution">
    <text evidence="1">The sequence shown here is derived from an EMBL/GenBank/DDBJ whole genome shotgun (WGS) entry which is preliminary data.</text>
</comment>
<name>A0ACC2MUQ8_PERAE</name>
<dbReference type="EMBL" id="CM056809">
    <property type="protein sequence ID" value="KAJ8648914.1"/>
    <property type="molecule type" value="Genomic_DNA"/>
</dbReference>
<gene>
    <name evidence="1" type="ORF">MRB53_001937</name>
</gene>
<protein>
    <submittedName>
        <fullName evidence="1">Uncharacterized protein</fullName>
    </submittedName>
</protein>
<dbReference type="Proteomes" id="UP001234297">
    <property type="component" value="Chromosome 1"/>
</dbReference>
<keyword evidence="2" id="KW-1185">Reference proteome</keyword>
<reference evidence="1 2" key="1">
    <citation type="journal article" date="2022" name="Hortic Res">
        <title>A haplotype resolved chromosomal level avocado genome allows analysis of novel avocado genes.</title>
        <authorList>
            <person name="Nath O."/>
            <person name="Fletcher S.J."/>
            <person name="Hayward A."/>
            <person name="Shaw L.M."/>
            <person name="Masouleh A.K."/>
            <person name="Furtado A."/>
            <person name="Henry R.J."/>
            <person name="Mitter N."/>
        </authorList>
    </citation>
    <scope>NUCLEOTIDE SEQUENCE [LARGE SCALE GENOMIC DNA]</scope>
    <source>
        <strain evidence="2">cv. Hass</strain>
    </source>
</reference>
<organism evidence="1 2">
    <name type="scientific">Persea americana</name>
    <name type="common">Avocado</name>
    <dbReference type="NCBI Taxonomy" id="3435"/>
    <lineage>
        <taxon>Eukaryota</taxon>
        <taxon>Viridiplantae</taxon>
        <taxon>Streptophyta</taxon>
        <taxon>Embryophyta</taxon>
        <taxon>Tracheophyta</taxon>
        <taxon>Spermatophyta</taxon>
        <taxon>Magnoliopsida</taxon>
        <taxon>Magnoliidae</taxon>
        <taxon>Laurales</taxon>
        <taxon>Lauraceae</taxon>
        <taxon>Persea</taxon>
    </lineage>
</organism>
<accession>A0ACC2MUQ8</accession>
<sequence>MGRRRGIERQGRGRRGRKGRRRERGRRGCDVCAGGKEKGRGVLGDEGGGDWRRCCTLCMGLAEVGALLPRCAWTREGNWRRRYGEER</sequence>